<dbReference type="SMART" id="SM00829">
    <property type="entry name" value="PKS_ER"/>
    <property type="match status" value="1"/>
</dbReference>
<dbReference type="Gene3D" id="3.90.180.10">
    <property type="entry name" value="Medium-chain alcohol dehydrogenases, catalytic domain"/>
    <property type="match status" value="1"/>
</dbReference>
<evidence type="ECO:0000256" key="7">
    <source>
        <dbReference type="RuleBase" id="RU361277"/>
    </source>
</evidence>
<dbReference type="AlphaFoldDB" id="A0A1H3P016"/>
<evidence type="ECO:0000256" key="5">
    <source>
        <dbReference type="ARBA" id="ARBA00023002"/>
    </source>
</evidence>
<dbReference type="STRING" id="1137993.SAMN05660209_04147"/>
<dbReference type="Gene3D" id="3.40.50.720">
    <property type="entry name" value="NAD(P)-binding Rossmann-like Domain"/>
    <property type="match status" value="1"/>
</dbReference>
<evidence type="ECO:0000256" key="4">
    <source>
        <dbReference type="ARBA" id="ARBA00022833"/>
    </source>
</evidence>
<evidence type="ECO:0000256" key="6">
    <source>
        <dbReference type="ARBA" id="ARBA00023027"/>
    </source>
</evidence>
<feature type="domain" description="Enoyl reductase (ER)" evidence="8">
    <location>
        <begin position="12"/>
        <end position="365"/>
    </location>
</feature>
<dbReference type="SUPFAM" id="SSF51735">
    <property type="entry name" value="NAD(P)-binding Rossmann-fold domains"/>
    <property type="match status" value="1"/>
</dbReference>
<reference evidence="10" key="1">
    <citation type="submission" date="2016-10" db="EMBL/GenBank/DDBJ databases">
        <authorList>
            <person name="Varghese N."/>
            <person name="Submissions S."/>
        </authorList>
    </citation>
    <scope>NUCLEOTIDE SEQUENCE [LARGE SCALE GENOMIC DNA]</scope>
    <source>
        <strain evidence="10">DSM 45422</strain>
    </source>
</reference>
<organism evidence="9 10">
    <name type="scientific">Geodermatophilus africanus</name>
    <dbReference type="NCBI Taxonomy" id="1137993"/>
    <lineage>
        <taxon>Bacteria</taxon>
        <taxon>Bacillati</taxon>
        <taxon>Actinomycetota</taxon>
        <taxon>Actinomycetes</taxon>
        <taxon>Geodermatophilales</taxon>
        <taxon>Geodermatophilaceae</taxon>
        <taxon>Geodermatophilus</taxon>
    </lineage>
</organism>
<dbReference type="InterPro" id="IPR020843">
    <property type="entry name" value="ER"/>
</dbReference>
<dbReference type="CDD" id="cd08279">
    <property type="entry name" value="Zn_ADH_class_III"/>
    <property type="match status" value="1"/>
</dbReference>
<sequence>MPRTARAAVHPGTGDRLEIRSVTVADPGPGEVLVRLGASGVCGSDRHVLDGEWQLPSPTVMGHEGAGVVEAVGAGVQDVAVGDHVVLSWYYPCRRCRACAQGKAWACTGTRSNECLLPDGSTRLTGEDGGTVYPYLALGTMGEYTVVPESAAVRIPEAVPFEVASLIGCSITTGVGAVVNNARVPAGASAVVLGCGGVGLAVVMGLALVGADPIVAVDTSEEKLAAARSFGATHTVRAGAEDVPARVRELTDGGADFAFEVIGRTETIEQVPGLLATAGTGVLVGLPAEGQKAAIDVLELAESGKTLVGSNYGGAVPSIDFPRVARLYLDGKLPLDGLISHRVRLDEVNEAFDAMRAGQRTRSVIVFD</sequence>
<dbReference type="InterPro" id="IPR013149">
    <property type="entry name" value="ADH-like_C"/>
</dbReference>
<evidence type="ECO:0000313" key="10">
    <source>
        <dbReference type="Proteomes" id="UP000198921"/>
    </source>
</evidence>
<dbReference type="Pfam" id="PF00107">
    <property type="entry name" value="ADH_zinc_N"/>
    <property type="match status" value="1"/>
</dbReference>
<gene>
    <name evidence="9" type="ORF">SAMN05660209_04147</name>
</gene>
<dbReference type="Proteomes" id="UP000198921">
    <property type="component" value="Unassembled WGS sequence"/>
</dbReference>
<dbReference type="InterPro" id="IPR002328">
    <property type="entry name" value="ADH_Zn_CS"/>
</dbReference>
<accession>A0A1H3P016</accession>
<proteinExistence type="inferred from homology"/>
<dbReference type="PANTHER" id="PTHR43880:SF12">
    <property type="entry name" value="ALCOHOL DEHYDROGENASE CLASS-3"/>
    <property type="match status" value="1"/>
</dbReference>
<dbReference type="InterPro" id="IPR013154">
    <property type="entry name" value="ADH-like_N"/>
</dbReference>
<keyword evidence="4 7" id="KW-0862">Zinc</keyword>
<protein>
    <submittedName>
        <fullName evidence="9">S-(Hydroxymethyl)glutathione dehydrogenase / alcohol dehydrogenase</fullName>
    </submittedName>
</protein>
<dbReference type="GO" id="GO:0046294">
    <property type="term" value="P:formaldehyde catabolic process"/>
    <property type="evidence" value="ECO:0007669"/>
    <property type="project" value="TreeGrafter"/>
</dbReference>
<dbReference type="OrthoDB" id="334894at2"/>
<comment type="similarity">
    <text evidence="2 7">Belongs to the zinc-containing alcohol dehydrogenase family.</text>
</comment>
<evidence type="ECO:0000259" key="8">
    <source>
        <dbReference type="SMART" id="SM00829"/>
    </source>
</evidence>
<keyword evidence="6" id="KW-0520">NAD</keyword>
<comment type="cofactor">
    <cofactor evidence="1 7">
        <name>Zn(2+)</name>
        <dbReference type="ChEBI" id="CHEBI:29105"/>
    </cofactor>
</comment>
<keyword evidence="3 7" id="KW-0479">Metal-binding</keyword>
<evidence type="ECO:0000256" key="1">
    <source>
        <dbReference type="ARBA" id="ARBA00001947"/>
    </source>
</evidence>
<dbReference type="SUPFAM" id="SSF50129">
    <property type="entry name" value="GroES-like"/>
    <property type="match status" value="2"/>
</dbReference>
<dbReference type="Pfam" id="PF08240">
    <property type="entry name" value="ADH_N"/>
    <property type="match status" value="1"/>
</dbReference>
<dbReference type="FunFam" id="3.40.50.720:FF:000003">
    <property type="entry name" value="S-(hydroxymethyl)glutathione dehydrogenase"/>
    <property type="match status" value="1"/>
</dbReference>
<dbReference type="RefSeq" id="WP_091160525.1">
    <property type="nucleotide sequence ID" value="NZ_FNOT01000014.1"/>
</dbReference>
<evidence type="ECO:0000256" key="2">
    <source>
        <dbReference type="ARBA" id="ARBA00008072"/>
    </source>
</evidence>
<dbReference type="InterPro" id="IPR036291">
    <property type="entry name" value="NAD(P)-bd_dom_sf"/>
</dbReference>
<dbReference type="GO" id="GO:0005829">
    <property type="term" value="C:cytosol"/>
    <property type="evidence" value="ECO:0007669"/>
    <property type="project" value="TreeGrafter"/>
</dbReference>
<dbReference type="PROSITE" id="PS00059">
    <property type="entry name" value="ADH_ZINC"/>
    <property type="match status" value="1"/>
</dbReference>
<dbReference type="PANTHER" id="PTHR43880">
    <property type="entry name" value="ALCOHOL DEHYDROGENASE"/>
    <property type="match status" value="1"/>
</dbReference>
<keyword evidence="5" id="KW-0560">Oxidoreductase</keyword>
<evidence type="ECO:0000313" key="9">
    <source>
        <dbReference type="EMBL" id="SDY94303.1"/>
    </source>
</evidence>
<evidence type="ECO:0000256" key="3">
    <source>
        <dbReference type="ARBA" id="ARBA00022723"/>
    </source>
</evidence>
<dbReference type="InterPro" id="IPR011032">
    <property type="entry name" value="GroES-like_sf"/>
</dbReference>
<dbReference type="GO" id="GO:0008270">
    <property type="term" value="F:zinc ion binding"/>
    <property type="evidence" value="ECO:0007669"/>
    <property type="project" value="InterPro"/>
</dbReference>
<dbReference type="GO" id="GO:0051903">
    <property type="term" value="F:S-(hydroxymethyl)glutathione dehydrogenase [NAD(P)+] activity"/>
    <property type="evidence" value="ECO:0007669"/>
    <property type="project" value="TreeGrafter"/>
</dbReference>
<dbReference type="EMBL" id="FNOT01000014">
    <property type="protein sequence ID" value="SDY94303.1"/>
    <property type="molecule type" value="Genomic_DNA"/>
</dbReference>
<keyword evidence="10" id="KW-1185">Reference proteome</keyword>
<name>A0A1H3P016_9ACTN</name>